<dbReference type="PROSITE" id="PS51186">
    <property type="entry name" value="GNAT"/>
    <property type="match status" value="1"/>
</dbReference>
<dbReference type="GO" id="GO:0016747">
    <property type="term" value="F:acyltransferase activity, transferring groups other than amino-acyl groups"/>
    <property type="evidence" value="ECO:0007669"/>
    <property type="project" value="InterPro"/>
</dbReference>
<gene>
    <name evidence="2" type="ORF">L1967_11590</name>
</gene>
<feature type="domain" description="N-acetyltransferase" evidence="1">
    <location>
        <begin position="42"/>
        <end position="213"/>
    </location>
</feature>
<evidence type="ECO:0000313" key="2">
    <source>
        <dbReference type="EMBL" id="MCL6218943.1"/>
    </source>
</evidence>
<dbReference type="EMBL" id="JAKHSK010000015">
    <property type="protein sequence ID" value="MCL6218943.1"/>
    <property type="molecule type" value="Genomic_DNA"/>
</dbReference>
<comment type="caution">
    <text evidence="2">The sequence shown here is derived from an EMBL/GenBank/DDBJ whole genome shotgun (WGS) entry which is preliminary data.</text>
</comment>
<accession>A0A9X2CQ23</accession>
<reference evidence="2" key="1">
    <citation type="submission" date="2022-01" db="EMBL/GenBank/DDBJ databases">
        <title>Genome sequencing of Zunongwangia sp. M21534 genome.</title>
        <authorList>
            <person name="Chen Y."/>
            <person name="Dong C."/>
            <person name="Shao Z."/>
        </authorList>
    </citation>
    <scope>NUCLEOTIDE SEQUENCE</scope>
    <source>
        <strain evidence="2">MCCC M21534</strain>
    </source>
</reference>
<name>A0A9X2CQ23_9FLAO</name>
<proteinExistence type="predicted"/>
<dbReference type="SUPFAM" id="SSF55729">
    <property type="entry name" value="Acyl-CoA N-acyltransferases (Nat)"/>
    <property type="match status" value="1"/>
</dbReference>
<dbReference type="AlphaFoldDB" id="A0A9X2CQ23"/>
<dbReference type="RefSeq" id="WP_249601791.1">
    <property type="nucleotide sequence ID" value="NZ_JAKHSK010000015.1"/>
</dbReference>
<organism evidence="2 3">
    <name type="scientific">Zunongwangia pacifica</name>
    <dbReference type="NCBI Taxonomy" id="2911062"/>
    <lineage>
        <taxon>Bacteria</taxon>
        <taxon>Pseudomonadati</taxon>
        <taxon>Bacteroidota</taxon>
        <taxon>Flavobacteriia</taxon>
        <taxon>Flavobacteriales</taxon>
        <taxon>Flavobacteriaceae</taxon>
        <taxon>Zunongwangia</taxon>
    </lineage>
</organism>
<keyword evidence="3" id="KW-1185">Reference proteome</keyword>
<evidence type="ECO:0000259" key="1">
    <source>
        <dbReference type="PROSITE" id="PS51186"/>
    </source>
</evidence>
<protein>
    <submittedName>
        <fullName evidence="2">GNAT family N-acetyltransferase</fullName>
    </submittedName>
</protein>
<dbReference type="InterPro" id="IPR016181">
    <property type="entry name" value="Acyl_CoA_acyltransferase"/>
</dbReference>
<evidence type="ECO:0000313" key="3">
    <source>
        <dbReference type="Proteomes" id="UP001139521"/>
    </source>
</evidence>
<dbReference type="Proteomes" id="UP001139521">
    <property type="component" value="Unassembled WGS sequence"/>
</dbReference>
<sequence>MEFGVSSNIIEKWLRAWSLSRQVSLPVRYKSGFRVDVGEKKQKVRYVFPVLNKDFFQLSKNISDPWIFLKVCASPEEFKDIVSPKWKIQPQGYMMSCLKQMTFQNGFLGSEYTLEKESYNSTYVIRVVTYGGQLASIGRVVLLDDMAVYDRIITDINHRKKGLATFVMSELEKIAISKGVFKNFLVATEEGKILYESLGWELYSLYSSIVITN</sequence>
<dbReference type="Gene3D" id="3.40.630.30">
    <property type="match status" value="1"/>
</dbReference>
<dbReference type="Pfam" id="PF00583">
    <property type="entry name" value="Acetyltransf_1"/>
    <property type="match status" value="1"/>
</dbReference>
<dbReference type="InterPro" id="IPR000182">
    <property type="entry name" value="GNAT_dom"/>
</dbReference>